<dbReference type="PANTHER" id="PTHR43297">
    <property type="entry name" value="OLIGOPEPTIDE TRANSPORT ATP-BINDING PROTEIN APPD"/>
    <property type="match status" value="1"/>
</dbReference>
<evidence type="ECO:0000256" key="4">
    <source>
        <dbReference type="ARBA" id="ARBA00022475"/>
    </source>
</evidence>
<dbReference type="RefSeq" id="WP_377551587.1">
    <property type="nucleotide sequence ID" value="NZ_JBHSBN010000028.1"/>
</dbReference>
<keyword evidence="6 9" id="KW-0067">ATP-binding</keyword>
<reference evidence="10" key="1">
    <citation type="journal article" date="2019" name="Int. J. Syst. Evol. Microbiol.">
        <title>The Global Catalogue of Microorganisms (GCM) 10K type strain sequencing project: providing services to taxonomists for standard genome sequencing and annotation.</title>
        <authorList>
            <consortium name="The Broad Institute Genomics Platform"/>
            <consortium name="The Broad Institute Genome Sequencing Center for Infectious Disease"/>
            <person name="Wu L."/>
            <person name="Ma J."/>
        </authorList>
    </citation>
    <scope>NUCLEOTIDE SEQUENCE [LARGE SCALE GENOMIC DNA]</scope>
    <source>
        <strain evidence="10">2902at01</strain>
    </source>
</reference>
<keyword evidence="3" id="KW-0813">Transport</keyword>
<dbReference type="Gene3D" id="3.40.50.300">
    <property type="entry name" value="P-loop containing nucleotide triphosphate hydrolases"/>
    <property type="match status" value="1"/>
</dbReference>
<name>A0ABV8KU93_9ACTN</name>
<comment type="subcellular location">
    <subcellularLocation>
        <location evidence="1">Cell membrane</location>
        <topology evidence="1">Peripheral membrane protein</topology>
    </subcellularLocation>
</comment>
<dbReference type="InterPro" id="IPR003593">
    <property type="entry name" value="AAA+_ATPase"/>
</dbReference>
<proteinExistence type="inferred from homology"/>
<keyword evidence="7" id="KW-0472">Membrane</keyword>
<evidence type="ECO:0000256" key="3">
    <source>
        <dbReference type="ARBA" id="ARBA00022448"/>
    </source>
</evidence>
<dbReference type="CDD" id="cd03257">
    <property type="entry name" value="ABC_NikE_OppD_transporters"/>
    <property type="match status" value="1"/>
</dbReference>
<dbReference type="GO" id="GO:0005524">
    <property type="term" value="F:ATP binding"/>
    <property type="evidence" value="ECO:0007669"/>
    <property type="project" value="UniProtKB-KW"/>
</dbReference>
<keyword evidence="5" id="KW-0547">Nucleotide-binding</keyword>
<dbReference type="InterPro" id="IPR017871">
    <property type="entry name" value="ABC_transporter-like_CS"/>
</dbReference>
<dbReference type="Proteomes" id="UP001595868">
    <property type="component" value="Unassembled WGS sequence"/>
</dbReference>
<dbReference type="InterPro" id="IPR050388">
    <property type="entry name" value="ABC_Ni/Peptide_Import"/>
</dbReference>
<feature type="domain" description="ABC transporter" evidence="8">
    <location>
        <begin position="5"/>
        <end position="254"/>
    </location>
</feature>
<evidence type="ECO:0000256" key="2">
    <source>
        <dbReference type="ARBA" id="ARBA00005417"/>
    </source>
</evidence>
<dbReference type="InterPro" id="IPR027417">
    <property type="entry name" value="P-loop_NTPase"/>
</dbReference>
<evidence type="ECO:0000259" key="8">
    <source>
        <dbReference type="PROSITE" id="PS50893"/>
    </source>
</evidence>
<dbReference type="EMBL" id="JBHSBN010000028">
    <property type="protein sequence ID" value="MFC4109770.1"/>
    <property type="molecule type" value="Genomic_DNA"/>
</dbReference>
<keyword evidence="4" id="KW-1003">Cell membrane</keyword>
<dbReference type="PROSITE" id="PS50893">
    <property type="entry name" value="ABC_TRANSPORTER_2"/>
    <property type="match status" value="1"/>
</dbReference>
<protein>
    <submittedName>
        <fullName evidence="9">ABC transporter ATP-binding protein</fullName>
    </submittedName>
</protein>
<dbReference type="PROSITE" id="PS00211">
    <property type="entry name" value="ABC_TRANSPORTER_1"/>
    <property type="match status" value="1"/>
</dbReference>
<gene>
    <name evidence="9" type="ORF">ACFOX0_28050</name>
</gene>
<dbReference type="NCBIfam" id="TIGR01727">
    <property type="entry name" value="oligo_HPY"/>
    <property type="match status" value="1"/>
</dbReference>
<organism evidence="9 10">
    <name type="scientific">Micromonospora zhanjiangensis</name>
    <dbReference type="NCBI Taxonomy" id="1522057"/>
    <lineage>
        <taxon>Bacteria</taxon>
        <taxon>Bacillati</taxon>
        <taxon>Actinomycetota</taxon>
        <taxon>Actinomycetes</taxon>
        <taxon>Micromonosporales</taxon>
        <taxon>Micromonosporaceae</taxon>
        <taxon>Micromonospora</taxon>
    </lineage>
</organism>
<evidence type="ECO:0000313" key="10">
    <source>
        <dbReference type="Proteomes" id="UP001595868"/>
    </source>
</evidence>
<accession>A0ABV8KU93</accession>
<dbReference type="InterPro" id="IPR003439">
    <property type="entry name" value="ABC_transporter-like_ATP-bd"/>
</dbReference>
<keyword evidence="10" id="KW-1185">Reference proteome</keyword>
<dbReference type="SMART" id="SM00382">
    <property type="entry name" value="AAA"/>
    <property type="match status" value="1"/>
</dbReference>
<evidence type="ECO:0000256" key="1">
    <source>
        <dbReference type="ARBA" id="ARBA00004202"/>
    </source>
</evidence>
<dbReference type="Pfam" id="PF08352">
    <property type="entry name" value="oligo_HPY"/>
    <property type="match status" value="1"/>
</dbReference>
<dbReference type="SUPFAM" id="SSF52540">
    <property type="entry name" value="P-loop containing nucleoside triphosphate hydrolases"/>
    <property type="match status" value="1"/>
</dbReference>
<dbReference type="Pfam" id="PF00005">
    <property type="entry name" value="ABC_tran"/>
    <property type="match status" value="1"/>
</dbReference>
<evidence type="ECO:0000256" key="5">
    <source>
        <dbReference type="ARBA" id="ARBA00022741"/>
    </source>
</evidence>
<dbReference type="PANTHER" id="PTHR43297:SF2">
    <property type="entry name" value="DIPEPTIDE TRANSPORT ATP-BINDING PROTEIN DPPD"/>
    <property type="match status" value="1"/>
</dbReference>
<evidence type="ECO:0000313" key="9">
    <source>
        <dbReference type="EMBL" id="MFC4109770.1"/>
    </source>
</evidence>
<comment type="similarity">
    <text evidence="2">Belongs to the ABC transporter superfamily.</text>
</comment>
<dbReference type="InterPro" id="IPR013563">
    <property type="entry name" value="Oligopep_ABC_C"/>
</dbReference>
<evidence type="ECO:0000256" key="6">
    <source>
        <dbReference type="ARBA" id="ARBA00022840"/>
    </source>
</evidence>
<sequence>MTALLELADLRVSARAGRTDREIVHGVDLTVEAGQTVAVVGESGSGKSLTMLAVMGLLADPLRVTGGSVRLGERTLTDLSERELRAIRGNDVAMIYQDPMTSLNPLMRIGDQVVEAMTAHGVPAAQARARMLDLLARVGIPDPGRTARAYPHEFSGGMRQRVMIACALAMRPRLLIADEPTTALDVTIQQQILALVDELRRELGMTTIWVTHDLGVVARLVDRVVVMYAGNVVEDAPVRQLFAAPQHPYPAALLAALPDPTDDDRPPLAQIPGRPPVATEPVEGCAFRPRCGQAVAACTTRPPLTERLAGRAACWVPPEKWVTPGRPASTRDGRS</sequence>
<comment type="caution">
    <text evidence="9">The sequence shown here is derived from an EMBL/GenBank/DDBJ whole genome shotgun (WGS) entry which is preliminary data.</text>
</comment>
<evidence type="ECO:0000256" key="7">
    <source>
        <dbReference type="ARBA" id="ARBA00023136"/>
    </source>
</evidence>